<reference evidence="9" key="1">
    <citation type="submission" date="2020-06" db="EMBL/GenBank/DDBJ databases">
        <authorList>
            <person name="Li T."/>
            <person name="Hu X."/>
            <person name="Zhang T."/>
            <person name="Song X."/>
            <person name="Zhang H."/>
            <person name="Dai N."/>
            <person name="Sheng W."/>
            <person name="Hou X."/>
            <person name="Wei L."/>
        </authorList>
    </citation>
    <scope>NUCLEOTIDE SEQUENCE</scope>
    <source>
        <strain evidence="9">G02</strain>
        <tissue evidence="9">Leaf</tissue>
    </source>
</reference>
<name>A0AAW2PGM6_SESRA</name>
<dbReference type="AlphaFoldDB" id="A0AAW2PGM6"/>
<evidence type="ECO:0000256" key="3">
    <source>
        <dbReference type="ARBA" id="ARBA00022692"/>
    </source>
</evidence>
<dbReference type="GO" id="GO:0005524">
    <property type="term" value="F:ATP binding"/>
    <property type="evidence" value="ECO:0007669"/>
    <property type="project" value="UniProtKB-KW"/>
</dbReference>
<dbReference type="SMART" id="SM00382">
    <property type="entry name" value="AAA"/>
    <property type="match status" value="1"/>
</dbReference>
<reference evidence="9" key="2">
    <citation type="journal article" date="2024" name="Plant">
        <title>Genomic evolution and insights into agronomic trait innovations of Sesamum species.</title>
        <authorList>
            <person name="Miao H."/>
            <person name="Wang L."/>
            <person name="Qu L."/>
            <person name="Liu H."/>
            <person name="Sun Y."/>
            <person name="Le M."/>
            <person name="Wang Q."/>
            <person name="Wei S."/>
            <person name="Zheng Y."/>
            <person name="Lin W."/>
            <person name="Duan Y."/>
            <person name="Cao H."/>
            <person name="Xiong S."/>
            <person name="Wang X."/>
            <person name="Wei L."/>
            <person name="Li C."/>
            <person name="Ma Q."/>
            <person name="Ju M."/>
            <person name="Zhao R."/>
            <person name="Li G."/>
            <person name="Mu C."/>
            <person name="Tian Q."/>
            <person name="Mei H."/>
            <person name="Zhang T."/>
            <person name="Gao T."/>
            <person name="Zhang H."/>
        </authorList>
    </citation>
    <scope>NUCLEOTIDE SEQUENCE</scope>
    <source>
        <strain evidence="9">G02</strain>
    </source>
</reference>
<accession>A0AAW2PGM6</accession>
<dbReference type="GO" id="GO:0016887">
    <property type="term" value="F:ATP hydrolysis activity"/>
    <property type="evidence" value="ECO:0007669"/>
    <property type="project" value="InterPro"/>
</dbReference>
<evidence type="ECO:0000256" key="6">
    <source>
        <dbReference type="ARBA" id="ARBA00022989"/>
    </source>
</evidence>
<feature type="domain" description="ABC transporter" evidence="8">
    <location>
        <begin position="68"/>
        <end position="290"/>
    </location>
</feature>
<keyword evidence="5" id="KW-0067">ATP-binding</keyword>
<evidence type="ECO:0000256" key="2">
    <source>
        <dbReference type="ARBA" id="ARBA00022448"/>
    </source>
</evidence>
<comment type="caution">
    <text evidence="9">The sequence shown here is derived from an EMBL/GenBank/DDBJ whole genome shotgun (WGS) entry which is preliminary data.</text>
</comment>
<dbReference type="InterPro" id="IPR027417">
    <property type="entry name" value="P-loop_NTPase"/>
</dbReference>
<keyword evidence="3" id="KW-0812">Transmembrane</keyword>
<dbReference type="InterPro" id="IPR003593">
    <property type="entry name" value="AAA+_ATPase"/>
</dbReference>
<sequence length="309" mass="34574">MMPIESNGFRRNASAAFRNDVLEIFSSSSRVHEDDDEALKWAALEKLPTFDRLRKCLLLGSRGAVNEVDIQDLGFQERKQLVERLVKVVEEDNEKFLLKFKNRIDRMTLLLGPPSSGKTTFLLALGGKRDPALKASGTVTYNGHSMEEFVPERTAAYISQHDVHIGEMTILGLEICADTIVGDQMIRGISGGQRKRVTTGEMLVGPAKALFMDEISTGLDSSTTFQVVNSIRQFVHILNGTAIIALLQPEPETFDLFDDIILISEGRIVYQGPRENVLEFFQSMGFKCPERNGFADFLQEVGIRMIQNL</sequence>
<evidence type="ECO:0000256" key="1">
    <source>
        <dbReference type="ARBA" id="ARBA00004141"/>
    </source>
</evidence>
<proteinExistence type="predicted"/>
<dbReference type="Pfam" id="PF00005">
    <property type="entry name" value="ABC_tran"/>
    <property type="match status" value="1"/>
</dbReference>
<evidence type="ECO:0000256" key="4">
    <source>
        <dbReference type="ARBA" id="ARBA00022741"/>
    </source>
</evidence>
<evidence type="ECO:0000313" key="9">
    <source>
        <dbReference type="EMBL" id="KAL0355324.1"/>
    </source>
</evidence>
<keyword evidence="2" id="KW-0813">Transport</keyword>
<keyword evidence="7" id="KW-0472">Membrane</keyword>
<evidence type="ECO:0000259" key="8">
    <source>
        <dbReference type="PROSITE" id="PS50893"/>
    </source>
</evidence>
<keyword evidence="4" id="KW-0547">Nucleotide-binding</keyword>
<gene>
    <name evidence="9" type="ORF">Sradi_3979300</name>
</gene>
<dbReference type="Pfam" id="PF19055">
    <property type="entry name" value="ABC2_membrane_7"/>
    <property type="match status" value="1"/>
</dbReference>
<dbReference type="InterPro" id="IPR003439">
    <property type="entry name" value="ABC_transporter-like_ATP-bd"/>
</dbReference>
<dbReference type="GO" id="GO:0140359">
    <property type="term" value="F:ABC-type transporter activity"/>
    <property type="evidence" value="ECO:0007669"/>
    <property type="project" value="InterPro"/>
</dbReference>
<dbReference type="InterPro" id="IPR043926">
    <property type="entry name" value="ABCG_dom"/>
</dbReference>
<evidence type="ECO:0000256" key="7">
    <source>
        <dbReference type="ARBA" id="ARBA00023136"/>
    </source>
</evidence>
<evidence type="ECO:0000256" key="5">
    <source>
        <dbReference type="ARBA" id="ARBA00022840"/>
    </source>
</evidence>
<dbReference type="EMBL" id="JACGWJ010000017">
    <property type="protein sequence ID" value="KAL0355324.1"/>
    <property type="molecule type" value="Genomic_DNA"/>
</dbReference>
<dbReference type="GO" id="GO:0016020">
    <property type="term" value="C:membrane"/>
    <property type="evidence" value="ECO:0007669"/>
    <property type="project" value="UniProtKB-SubCell"/>
</dbReference>
<protein>
    <submittedName>
        <fullName evidence="9">Pleiotropic drug resistance protein 1</fullName>
    </submittedName>
</protein>
<keyword evidence="6" id="KW-1133">Transmembrane helix</keyword>
<dbReference type="PROSITE" id="PS50893">
    <property type="entry name" value="ABC_TRANSPORTER_2"/>
    <property type="match status" value="1"/>
</dbReference>
<comment type="subcellular location">
    <subcellularLocation>
        <location evidence="1">Membrane</location>
        <topology evidence="1">Multi-pass membrane protein</topology>
    </subcellularLocation>
</comment>
<dbReference type="Gene3D" id="3.40.50.300">
    <property type="entry name" value="P-loop containing nucleotide triphosphate hydrolases"/>
    <property type="match status" value="2"/>
</dbReference>
<organism evidence="9">
    <name type="scientific">Sesamum radiatum</name>
    <name type="common">Black benniseed</name>
    <dbReference type="NCBI Taxonomy" id="300843"/>
    <lineage>
        <taxon>Eukaryota</taxon>
        <taxon>Viridiplantae</taxon>
        <taxon>Streptophyta</taxon>
        <taxon>Embryophyta</taxon>
        <taxon>Tracheophyta</taxon>
        <taxon>Spermatophyta</taxon>
        <taxon>Magnoliopsida</taxon>
        <taxon>eudicotyledons</taxon>
        <taxon>Gunneridae</taxon>
        <taxon>Pentapetalae</taxon>
        <taxon>asterids</taxon>
        <taxon>lamiids</taxon>
        <taxon>Lamiales</taxon>
        <taxon>Pedaliaceae</taxon>
        <taxon>Sesamum</taxon>
    </lineage>
</organism>
<dbReference type="PANTHER" id="PTHR19241">
    <property type="entry name" value="ATP-BINDING CASSETTE TRANSPORTER"/>
    <property type="match status" value="1"/>
</dbReference>
<dbReference type="SUPFAM" id="SSF52540">
    <property type="entry name" value="P-loop containing nucleoside triphosphate hydrolases"/>
    <property type="match status" value="1"/>
</dbReference>